<feature type="signal peptide" evidence="2">
    <location>
        <begin position="1"/>
        <end position="27"/>
    </location>
</feature>
<evidence type="ECO:0000256" key="1">
    <source>
        <dbReference type="SAM" id="MobiDB-lite"/>
    </source>
</evidence>
<evidence type="ECO:0000313" key="4">
    <source>
        <dbReference type="Proteomes" id="UP000282084"/>
    </source>
</evidence>
<feature type="region of interest" description="Disordered" evidence="1">
    <location>
        <begin position="256"/>
        <end position="280"/>
    </location>
</feature>
<gene>
    <name evidence="3" type="ORF">C8E97_4384</name>
</gene>
<dbReference type="EMBL" id="RBXO01000001">
    <property type="protein sequence ID" value="RKT55699.1"/>
    <property type="molecule type" value="Genomic_DNA"/>
</dbReference>
<dbReference type="AlphaFoldDB" id="A0A495W2K4"/>
<reference evidence="3 4" key="1">
    <citation type="submission" date="2018-10" db="EMBL/GenBank/DDBJ databases">
        <title>Sequencing the genomes of 1000 actinobacteria strains.</title>
        <authorList>
            <person name="Klenk H.-P."/>
        </authorList>
    </citation>
    <scope>NUCLEOTIDE SEQUENCE [LARGE SCALE GENOMIC DNA]</scope>
    <source>
        <strain evidence="3 4">DSM 43800</strain>
    </source>
</reference>
<feature type="chain" id="PRO_5019716200" evidence="2">
    <location>
        <begin position="28"/>
        <end position="280"/>
    </location>
</feature>
<evidence type="ECO:0000256" key="2">
    <source>
        <dbReference type="SAM" id="SignalP"/>
    </source>
</evidence>
<dbReference type="NCBIfam" id="NF033852">
    <property type="entry name" value="fulvocin_rel"/>
    <property type="match status" value="1"/>
</dbReference>
<accession>A0A495W2K4</accession>
<proteinExistence type="predicted"/>
<name>A0A495W2K4_9PSEU</name>
<keyword evidence="4" id="KW-1185">Reference proteome</keyword>
<keyword evidence="2" id="KW-0732">Signal</keyword>
<protein>
    <submittedName>
        <fullName evidence="3">Uncharacterized protein</fullName>
    </submittedName>
</protein>
<sequence>MRFPQRFSKAVLAAAVLSASMISGAAAAIVPPASTGASPVADRPSRIPEGEPTCGAAQAWVQANKERLPTDYDSIVEHSMVYRRAIFAALPAESKAQFWRNHLRQYRQDRPELSTGQHAVLDHALSLLDREDLYAAPTPGADVSRELDSLKNAAVREFGRDEARSIVATLGPPEQVSPAAEPADEKKPLCTCSIRDDWCTGGTSCRNTGQYECDAQPGCGTLGAYTCTGQCGYNLSAGIDRQHAIAIRGDGFSSGSTLPAQESADPPLARAAANVGHSVI</sequence>
<dbReference type="RefSeq" id="WP_170211948.1">
    <property type="nucleotide sequence ID" value="NZ_RBXO01000001.1"/>
</dbReference>
<comment type="caution">
    <text evidence="3">The sequence shown here is derived from an EMBL/GenBank/DDBJ whole genome shotgun (WGS) entry which is preliminary data.</text>
</comment>
<dbReference type="Proteomes" id="UP000282084">
    <property type="component" value="Unassembled WGS sequence"/>
</dbReference>
<organism evidence="3 4">
    <name type="scientific">Saccharothrix australiensis</name>
    <dbReference type="NCBI Taxonomy" id="2072"/>
    <lineage>
        <taxon>Bacteria</taxon>
        <taxon>Bacillati</taxon>
        <taxon>Actinomycetota</taxon>
        <taxon>Actinomycetes</taxon>
        <taxon>Pseudonocardiales</taxon>
        <taxon>Pseudonocardiaceae</taxon>
        <taxon>Saccharothrix</taxon>
    </lineage>
</organism>
<evidence type="ECO:0000313" key="3">
    <source>
        <dbReference type="EMBL" id="RKT55699.1"/>
    </source>
</evidence>